<reference evidence="2 3" key="1">
    <citation type="journal article" date="2018" name="MBio">
        <title>Comparative Genomics Reveals the Core Gene Toolbox for the Fungus-Insect Symbiosis.</title>
        <authorList>
            <person name="Wang Y."/>
            <person name="Stata M."/>
            <person name="Wang W."/>
            <person name="Stajich J.E."/>
            <person name="White M.M."/>
            <person name="Moncalvo J.M."/>
        </authorList>
    </citation>
    <scope>NUCLEOTIDE SEQUENCE [LARGE SCALE GENOMIC DNA]</scope>
    <source>
        <strain evidence="2 3">SC-DP-2</strain>
    </source>
</reference>
<organism evidence="2 3">
    <name type="scientific">Smittium megazygosporum</name>
    <dbReference type="NCBI Taxonomy" id="133381"/>
    <lineage>
        <taxon>Eukaryota</taxon>
        <taxon>Fungi</taxon>
        <taxon>Fungi incertae sedis</taxon>
        <taxon>Zoopagomycota</taxon>
        <taxon>Kickxellomycotina</taxon>
        <taxon>Harpellomycetes</taxon>
        <taxon>Harpellales</taxon>
        <taxon>Legeriomycetaceae</taxon>
        <taxon>Smittium</taxon>
    </lineage>
</organism>
<dbReference type="Pfam" id="PF09729">
    <property type="entry name" value="Gti1_Pac2"/>
    <property type="match status" value="1"/>
</dbReference>
<comment type="caution">
    <text evidence="2">The sequence shown here is derived from an EMBL/GenBank/DDBJ whole genome shotgun (WGS) entry which is preliminary data.</text>
</comment>
<dbReference type="AlphaFoldDB" id="A0A2T9Z6U5"/>
<evidence type="ECO:0000256" key="1">
    <source>
        <dbReference type="SAM" id="MobiDB-lite"/>
    </source>
</evidence>
<accession>A0A2T9Z6U5</accession>
<evidence type="ECO:0000313" key="2">
    <source>
        <dbReference type="EMBL" id="PVV00265.1"/>
    </source>
</evidence>
<gene>
    <name evidence="2" type="ORF">BB560_005360</name>
</gene>
<feature type="compositionally biased region" description="Polar residues" evidence="1">
    <location>
        <begin position="105"/>
        <end position="117"/>
    </location>
</feature>
<proteinExistence type="predicted"/>
<feature type="compositionally biased region" description="Polar residues" evidence="1">
    <location>
        <begin position="372"/>
        <end position="382"/>
    </location>
</feature>
<keyword evidence="3" id="KW-1185">Reference proteome</keyword>
<feature type="region of interest" description="Disordered" evidence="1">
    <location>
        <begin position="86"/>
        <end position="117"/>
    </location>
</feature>
<sequence>METYNGYIDTTNDALLVLEACRTGLLKPVQRRLSEDERLKIKSGSIFVWDEELSGIKRWTDGKSWSPSRVNGCFLTYNELERKKSSSSSDINTKNLSSDDEHRSLSSQDNGQISGNTTATGSCDSGLIKKALSVFSQFGNKLHLICYYKKEYVVSGKLKTPSKDPLFENIVIPPGMYPEMVPELVHNMNDAFPFHFKNRLMLHQNVPFSQHPVYDTLPPPQKPNFQKNHAPFKPHPPSLSLALPLPVNSSFPAQKKSLSLGINPQFDHHKPGIVSPTSAHSEYIRSSSTHYLNDNAIIHPTSAKSEHFLNQPNSLYFLDPSPTFPCPESPKQPSISSAKPNLETLASLAINYSGSSSHEHGTNNKPSKLPIRSNSLSYTNTSPKIITGSNSYTDMKTSTPQSFSLNPSILKHSLPPIPKNPQPYSLLTKEDRRQLAALRSTMFKI</sequence>
<dbReference type="OrthoDB" id="5572844at2759"/>
<evidence type="ECO:0000313" key="3">
    <source>
        <dbReference type="Proteomes" id="UP000245609"/>
    </source>
</evidence>
<dbReference type="GO" id="GO:0003677">
    <property type="term" value="F:DNA binding"/>
    <property type="evidence" value="ECO:0007669"/>
    <property type="project" value="TreeGrafter"/>
</dbReference>
<protein>
    <recommendedName>
        <fullName evidence="4">cAMP-independent regulatory protein pac2</fullName>
    </recommendedName>
</protein>
<dbReference type="InterPro" id="IPR018608">
    <property type="entry name" value="Gti1/Pac2"/>
</dbReference>
<dbReference type="PANTHER" id="PTHR28027:SF1">
    <property type="entry name" value="CAMP INDEPENDENT REGULATORY PROTEIN (AFU_ORTHOLOGUE AFUA_3G09640)"/>
    <property type="match status" value="1"/>
</dbReference>
<dbReference type="PANTHER" id="PTHR28027">
    <property type="entry name" value="TRANSCRIPTIONAL REGULATOR MIT1"/>
    <property type="match status" value="1"/>
</dbReference>
<feature type="compositionally biased region" description="Polar residues" evidence="1">
    <location>
        <begin position="86"/>
        <end position="96"/>
    </location>
</feature>
<evidence type="ECO:0008006" key="4">
    <source>
        <dbReference type="Google" id="ProtNLM"/>
    </source>
</evidence>
<feature type="region of interest" description="Disordered" evidence="1">
    <location>
        <begin position="353"/>
        <end position="382"/>
    </location>
</feature>
<dbReference type="EMBL" id="MBFS01002148">
    <property type="protein sequence ID" value="PVV00265.1"/>
    <property type="molecule type" value="Genomic_DNA"/>
</dbReference>
<name>A0A2T9Z6U5_9FUNG</name>
<dbReference type="Proteomes" id="UP000245609">
    <property type="component" value="Unassembled WGS sequence"/>
</dbReference>